<dbReference type="InterPro" id="IPR011011">
    <property type="entry name" value="Znf_FYVE_PHD"/>
</dbReference>
<keyword evidence="8" id="KW-1185">Reference proteome</keyword>
<feature type="region of interest" description="Disordered" evidence="5">
    <location>
        <begin position="546"/>
        <end position="579"/>
    </location>
</feature>
<dbReference type="PANTHER" id="PTHR47527">
    <property type="entry name" value="RING/FYVE/PHD ZINC FINGER SUPERFAMILY PROTEIN"/>
    <property type="match status" value="1"/>
</dbReference>
<dbReference type="PROSITE" id="PS50016">
    <property type="entry name" value="ZF_PHD_2"/>
    <property type="match status" value="1"/>
</dbReference>
<evidence type="ECO:0000313" key="7">
    <source>
        <dbReference type="EMBL" id="KAF2303820.1"/>
    </source>
</evidence>
<evidence type="ECO:0000256" key="3">
    <source>
        <dbReference type="ARBA" id="ARBA00022833"/>
    </source>
</evidence>
<proteinExistence type="predicted"/>
<reference evidence="7 8" key="1">
    <citation type="journal article" date="2020" name="Mol. Plant">
        <title>The Chromosome-Based Rubber Tree Genome Provides New Insights into Spurge Genome Evolution and Rubber Biosynthesis.</title>
        <authorList>
            <person name="Liu J."/>
            <person name="Shi C."/>
            <person name="Shi C.C."/>
            <person name="Li W."/>
            <person name="Zhang Q.J."/>
            <person name="Zhang Y."/>
            <person name="Li K."/>
            <person name="Lu H.F."/>
            <person name="Shi C."/>
            <person name="Zhu S.T."/>
            <person name="Xiao Z.Y."/>
            <person name="Nan H."/>
            <person name="Yue Y."/>
            <person name="Zhu X.G."/>
            <person name="Wu Y."/>
            <person name="Hong X.N."/>
            <person name="Fan G.Y."/>
            <person name="Tong Y."/>
            <person name="Zhang D."/>
            <person name="Mao C.L."/>
            <person name="Liu Y.L."/>
            <person name="Hao S.J."/>
            <person name="Liu W.Q."/>
            <person name="Lv M.Q."/>
            <person name="Zhang H.B."/>
            <person name="Liu Y."/>
            <person name="Hu-Tang G.R."/>
            <person name="Wang J.P."/>
            <person name="Wang J.H."/>
            <person name="Sun Y.H."/>
            <person name="Ni S.B."/>
            <person name="Chen W.B."/>
            <person name="Zhang X.C."/>
            <person name="Jiao Y.N."/>
            <person name="Eichler E.E."/>
            <person name="Li G.H."/>
            <person name="Liu X."/>
            <person name="Gao L.Z."/>
        </authorList>
    </citation>
    <scope>NUCLEOTIDE SEQUENCE [LARGE SCALE GENOMIC DNA]</scope>
    <source>
        <strain evidence="8">cv. GT1</strain>
        <tissue evidence="7">Leaf</tissue>
    </source>
</reference>
<evidence type="ECO:0000256" key="2">
    <source>
        <dbReference type="ARBA" id="ARBA00022771"/>
    </source>
</evidence>
<dbReference type="Proteomes" id="UP000467840">
    <property type="component" value="Chromosome 16"/>
</dbReference>
<dbReference type="InterPro" id="IPR013083">
    <property type="entry name" value="Znf_RING/FYVE/PHD"/>
</dbReference>
<feature type="domain" description="PHD-type" evidence="6">
    <location>
        <begin position="368"/>
        <end position="421"/>
    </location>
</feature>
<dbReference type="PANTHER" id="PTHR47527:SF3">
    <property type="entry name" value="RING_FYVE_PHD ZINC FINGER SUPERFAMILY PROTEIN"/>
    <property type="match status" value="1"/>
</dbReference>
<keyword evidence="2 4" id="KW-0863">Zinc-finger</keyword>
<feature type="region of interest" description="Disordered" evidence="5">
    <location>
        <begin position="1"/>
        <end position="38"/>
    </location>
</feature>
<dbReference type="SUPFAM" id="SSF57903">
    <property type="entry name" value="FYVE/PHD zinc finger"/>
    <property type="match status" value="1"/>
</dbReference>
<dbReference type="InterPro" id="IPR019787">
    <property type="entry name" value="Znf_PHD-finger"/>
</dbReference>
<keyword evidence="3" id="KW-0862">Zinc</keyword>
<keyword evidence="1" id="KW-0479">Metal-binding</keyword>
<dbReference type="Pfam" id="PF00628">
    <property type="entry name" value="PHD"/>
    <property type="match status" value="1"/>
</dbReference>
<feature type="compositionally biased region" description="Low complexity" evidence="5">
    <location>
        <begin position="474"/>
        <end position="485"/>
    </location>
</feature>
<accession>A0A6A6LQV1</accession>
<evidence type="ECO:0000256" key="1">
    <source>
        <dbReference type="ARBA" id="ARBA00022723"/>
    </source>
</evidence>
<comment type="caution">
    <text evidence="7">The sequence shown here is derived from an EMBL/GenBank/DDBJ whole genome shotgun (WGS) entry which is preliminary data.</text>
</comment>
<feature type="compositionally biased region" description="Polar residues" evidence="5">
    <location>
        <begin position="294"/>
        <end position="305"/>
    </location>
</feature>
<evidence type="ECO:0000313" key="8">
    <source>
        <dbReference type="Proteomes" id="UP000467840"/>
    </source>
</evidence>
<name>A0A6A6LQV1_HEVBR</name>
<feature type="region of interest" description="Disordered" evidence="5">
    <location>
        <begin position="474"/>
        <end position="504"/>
    </location>
</feature>
<evidence type="ECO:0000259" key="6">
    <source>
        <dbReference type="PROSITE" id="PS50016"/>
    </source>
</evidence>
<organism evidence="7 8">
    <name type="scientific">Hevea brasiliensis</name>
    <name type="common">Para rubber tree</name>
    <name type="synonym">Siphonia brasiliensis</name>
    <dbReference type="NCBI Taxonomy" id="3981"/>
    <lineage>
        <taxon>Eukaryota</taxon>
        <taxon>Viridiplantae</taxon>
        <taxon>Streptophyta</taxon>
        <taxon>Embryophyta</taxon>
        <taxon>Tracheophyta</taxon>
        <taxon>Spermatophyta</taxon>
        <taxon>Magnoliopsida</taxon>
        <taxon>eudicotyledons</taxon>
        <taxon>Gunneridae</taxon>
        <taxon>Pentapetalae</taxon>
        <taxon>rosids</taxon>
        <taxon>fabids</taxon>
        <taxon>Malpighiales</taxon>
        <taxon>Euphorbiaceae</taxon>
        <taxon>Crotonoideae</taxon>
        <taxon>Micrandreae</taxon>
        <taxon>Hevea</taxon>
    </lineage>
</organism>
<evidence type="ECO:0000256" key="4">
    <source>
        <dbReference type="PROSITE-ProRule" id="PRU00146"/>
    </source>
</evidence>
<dbReference type="EMBL" id="JAAGAX010000009">
    <property type="protein sequence ID" value="KAF2303820.1"/>
    <property type="molecule type" value="Genomic_DNA"/>
</dbReference>
<dbReference type="AlphaFoldDB" id="A0A6A6LQV1"/>
<dbReference type="InterPro" id="IPR056699">
    <property type="entry name" value="DUF7797"/>
</dbReference>
<dbReference type="InterPro" id="IPR001965">
    <property type="entry name" value="Znf_PHD"/>
</dbReference>
<dbReference type="GO" id="GO:0008270">
    <property type="term" value="F:zinc ion binding"/>
    <property type="evidence" value="ECO:0007669"/>
    <property type="project" value="UniProtKB-KW"/>
</dbReference>
<protein>
    <recommendedName>
        <fullName evidence="6">PHD-type domain-containing protein</fullName>
    </recommendedName>
</protein>
<evidence type="ECO:0000256" key="5">
    <source>
        <dbReference type="SAM" id="MobiDB-lite"/>
    </source>
</evidence>
<dbReference type="SMART" id="SM00249">
    <property type="entry name" value="PHD"/>
    <property type="match status" value="1"/>
</dbReference>
<dbReference type="CDD" id="cd15489">
    <property type="entry name" value="PHD_SF"/>
    <property type="match status" value="1"/>
</dbReference>
<feature type="region of interest" description="Disordered" evidence="5">
    <location>
        <begin position="294"/>
        <end position="321"/>
    </location>
</feature>
<dbReference type="InterPro" id="IPR019786">
    <property type="entry name" value="Zinc_finger_PHD-type_CS"/>
</dbReference>
<feature type="region of interest" description="Disordered" evidence="5">
    <location>
        <begin position="436"/>
        <end position="459"/>
    </location>
</feature>
<dbReference type="Pfam" id="PF25073">
    <property type="entry name" value="DUF7797"/>
    <property type="match status" value="1"/>
</dbReference>
<dbReference type="PROSITE" id="PS01359">
    <property type="entry name" value="ZF_PHD_1"/>
    <property type="match status" value="1"/>
</dbReference>
<sequence length="592" mass="63039">MDSAGNDESVDGMNPQAECETAAVGEKRPVENGETEELGVRSTKKANCGAGEMQRVAEIVLVLSTMAGMRGGKSPTEAEVNLMAEARAKLVEICQDLAPKDLVARDAIGTVIEDLGLNWKLKDQRLGFRGTRLSIKEKISLSKKKMEESKKFTAPSGTYSSQMSQPNFGAMGDIRGPSNSIRMFSSDKPSNTSIPSGGLPTSATLGHVSAATSTPVAISCSPLKASLCSSKHLAPQAMEDLLTLRAPITFTTLCRMNHTLFALLLNFNANASANQPLLNATTWSLQSHSMSSAKATPESNVLNHNSAKDEGNTDLGLSRAASQAARDQAFRPFIPQSTAANLPGKLLQPKLPEHPTWTPPSREYMNKPLTCQMCKVTVNEVETIVLCDACEKGFHLKCLESVNQKGIPRGGEWHCLRCLALSNGKPLPPKYGRVMRSITPPKGPSNPAGAQPSSEKKNGIVDQKFNQEKLMANGSSGLQSSAGSGTVIGNHSEPASDSKAPNAREMTGNSFTSRMKNVDQAIRAANLPNNSANSLGFVSDSPSIGLSNEGSIQPAKVSESHIQEEGSVSESKLQPPATLPELLVTNLKIPNR</sequence>
<dbReference type="Gene3D" id="3.30.40.10">
    <property type="entry name" value="Zinc/RING finger domain, C3HC4 (zinc finger)"/>
    <property type="match status" value="1"/>
</dbReference>
<gene>
    <name evidence="7" type="ORF">GH714_023612</name>
</gene>